<dbReference type="InterPro" id="IPR051579">
    <property type="entry name" value="DDR_Transcriptional_Reg"/>
</dbReference>
<evidence type="ECO:0000256" key="5">
    <source>
        <dbReference type="ARBA" id="ARBA00022499"/>
    </source>
</evidence>
<dbReference type="Proteomes" id="UP001372834">
    <property type="component" value="Unassembled WGS sequence"/>
</dbReference>
<feature type="domain" description="FHA" evidence="15">
    <location>
        <begin position="41"/>
        <end position="92"/>
    </location>
</feature>
<dbReference type="CDD" id="cd18432">
    <property type="entry name" value="BRCT_PAXIP1_rpt6_like"/>
    <property type="match status" value="1"/>
</dbReference>
<sequence>MQDTQLLSQETIASSEESKSSEPVGFIVLGHDKYEIKRGCNKVGRDPEQCSIILNNSSVSKLHCVIESDGSDDTFIYDVGSTNKTKLGKKYIKPHCRYKLDDGASITLGSDIVTFVTFKPEQCQQPTFIRNINTNNLGETSSKHNDIYNLETQVNIPVSKCANEYTMNLQNSNVCITRSKSNVQNDHLVNTHGLQFVNYKGCDHISSMDFKSVFPMKQMLNLSNNFEYSNNFNLETQCQIQSKINKKKICSTTIEEANDQLSVFEKTTQVRPCTLFEMAPNRSLTSNIQPSDEGQRPTLVETNSQYLGEIENKILQKTTESLRIKDEELNFGEKLDFPSIQGISTNLDLVKNQNEAELKVPNFCKSSVIKNENSNIKDTLCLPEMSYCVDEKPNTNIMSKLPLENANAQLIVNNSKEEFKSIGENLVSEGVKDTYLCHLSVEKIVTEQSGAIKMQSDAIIDGVEVLQKPDISDSDTDSYLEITIDAAVEEKINNYRITQLSTKKKNSAHENLNTSCANNMALNNSLNNVEDLSTTSCNDSDSKIVESTQKSLVSFLENKIDHIHKKNCAIVRTHSLKLSPHLTASKLVEHHGSTKKYCTSEAILEWEAEVTRNTKPRISKGFSSFVPETSDEENALSDLEIIEDTPNYKSNLKTILSRSVNNKKNIVPKLSSDDIDSELGCERLDFSDNSNSSYVFEIASEAEPGSTKCEETCIMNPALSSSDSDTNDFIEVTPLKTKFSSLTKIPEINSKVSTFEKEKTNCSSFTSENVANESNNSGSFSSVNMPSPGILEETLTKLMEKGDFSSTEISEGGLKKPQPSNCRQLTVFKERLKKLSSTDADGDLDSYNNPMKKLKADYKFQTDPKFWEIDENINTGMNNSKVCKSGPSRETKLTRSAKTNYSKLLVPAMGIKTRRSKMSSHDTDSNSNVEKKNRDKVLLDKGDECADKNIKTNSSTKKCNLITNRRVTRSMTNNLRQPTEKANDLINKLNLVQEDTKLQNQNYFENSCVNVVFTGLHSIHLENIIQELGGKKVNDLRSGQVLVTDQVRRTVKFLCAIGLCIPIASPEWLFYSQQNQMFLNPWNYILKCKESEEKWDFDLKQTLDTARRKKLLDGFKVFATESVKPPVEDILRIAECCGGVPLVLRPESWTKRTIVISCVDDKNSWPPKKFDYVKIVHYEFILIGVLRQSLDFETYSLR</sequence>
<dbReference type="GO" id="GO:0005634">
    <property type="term" value="C:nucleus"/>
    <property type="evidence" value="ECO:0007669"/>
    <property type="project" value="UniProtKB-SubCell"/>
</dbReference>
<evidence type="ECO:0000256" key="8">
    <source>
        <dbReference type="ARBA" id="ARBA00022843"/>
    </source>
</evidence>
<dbReference type="PANTHER" id="PTHR23196">
    <property type="entry name" value="PAX TRANSCRIPTION ACTIVATION DOMAIN INTERACTING PROTEIN"/>
    <property type="match status" value="1"/>
</dbReference>
<keyword evidence="7" id="KW-0227">DNA damage</keyword>
<dbReference type="SMART" id="SM00292">
    <property type="entry name" value="BRCT"/>
    <property type="match status" value="1"/>
</dbReference>
<dbReference type="Gene3D" id="3.40.50.10190">
    <property type="entry name" value="BRCT domain"/>
    <property type="match status" value="2"/>
</dbReference>
<keyword evidence="10" id="KW-0539">Nucleus</keyword>
<keyword evidence="6" id="KW-0677">Repeat</keyword>
<dbReference type="EMBL" id="JAWJWE010000008">
    <property type="protein sequence ID" value="KAK6631675.1"/>
    <property type="molecule type" value="Genomic_DNA"/>
</dbReference>
<dbReference type="SUPFAM" id="SSF52113">
    <property type="entry name" value="BRCT domain"/>
    <property type="match status" value="1"/>
</dbReference>
<dbReference type="Pfam" id="PF00533">
    <property type="entry name" value="BRCT"/>
    <property type="match status" value="1"/>
</dbReference>
<dbReference type="Pfam" id="PF16589">
    <property type="entry name" value="BRCT_2"/>
    <property type="match status" value="1"/>
</dbReference>
<evidence type="ECO:0000256" key="2">
    <source>
        <dbReference type="ARBA" id="ARBA00004286"/>
    </source>
</evidence>
<dbReference type="AlphaFoldDB" id="A0AAN8S3N3"/>
<dbReference type="Gene3D" id="2.60.200.20">
    <property type="match status" value="1"/>
</dbReference>
<feature type="compositionally biased region" description="Basic and acidic residues" evidence="14">
    <location>
        <begin position="919"/>
        <end position="935"/>
    </location>
</feature>
<reference evidence="17 18" key="1">
    <citation type="submission" date="2023-10" db="EMBL/GenBank/DDBJ databases">
        <title>Genomes of two closely related lineages of the louse Polyplax serrata with different host specificities.</title>
        <authorList>
            <person name="Martinu J."/>
            <person name="Tarabai H."/>
            <person name="Stefka J."/>
            <person name="Hypsa V."/>
        </authorList>
    </citation>
    <scope>NUCLEOTIDE SEQUENCE [LARGE SCALE GENOMIC DNA]</scope>
    <source>
        <strain evidence="17">HR10_N</strain>
    </source>
</reference>
<dbReference type="PROSITE" id="PS50006">
    <property type="entry name" value="FHA_DOMAIN"/>
    <property type="match status" value="1"/>
</dbReference>
<dbReference type="GO" id="GO:0006974">
    <property type="term" value="P:DNA damage response"/>
    <property type="evidence" value="ECO:0007669"/>
    <property type="project" value="UniProtKB-KW"/>
</dbReference>
<feature type="domain" description="BRCT" evidence="16">
    <location>
        <begin position="1021"/>
        <end position="1086"/>
    </location>
</feature>
<comment type="caution">
    <text evidence="17">The sequence shown here is derived from an EMBL/GenBank/DDBJ whole genome shotgun (WGS) entry which is preliminary data.</text>
</comment>
<keyword evidence="4" id="KW-0158">Chromosome</keyword>
<dbReference type="PROSITE" id="PS50172">
    <property type="entry name" value="BRCT"/>
    <property type="match status" value="1"/>
</dbReference>
<protein>
    <recommendedName>
        <fullName evidence="3">Mediator of DNA damage checkpoint protein 1</fullName>
    </recommendedName>
    <alternativeName>
        <fullName evidence="13">PAX transactivation activation domain-interacting protein</fullName>
    </alternativeName>
    <alternativeName>
        <fullName evidence="12">PAX-interacting protein 1</fullName>
    </alternativeName>
</protein>
<keyword evidence="11" id="KW-0131">Cell cycle</keyword>
<evidence type="ECO:0000256" key="1">
    <source>
        <dbReference type="ARBA" id="ARBA00004123"/>
    </source>
</evidence>
<dbReference type="InterPro" id="IPR008984">
    <property type="entry name" value="SMAD_FHA_dom_sf"/>
</dbReference>
<keyword evidence="5" id="KW-1017">Isopeptide bond</keyword>
<dbReference type="PANTHER" id="PTHR23196:SF1">
    <property type="entry name" value="PAX-INTERACTING PROTEIN 1"/>
    <property type="match status" value="1"/>
</dbReference>
<dbReference type="CDD" id="cd17744">
    <property type="entry name" value="BRCT_MDC1_rpt1"/>
    <property type="match status" value="1"/>
</dbReference>
<proteinExistence type="predicted"/>
<keyword evidence="9" id="KW-0007">Acetylation</keyword>
<feature type="region of interest" description="Disordered" evidence="14">
    <location>
        <begin position="912"/>
        <end position="935"/>
    </location>
</feature>
<evidence type="ECO:0000256" key="11">
    <source>
        <dbReference type="ARBA" id="ARBA00023306"/>
    </source>
</evidence>
<evidence type="ECO:0000256" key="14">
    <source>
        <dbReference type="SAM" id="MobiDB-lite"/>
    </source>
</evidence>
<keyword evidence="8" id="KW-0832">Ubl conjugation</keyword>
<evidence type="ECO:0000313" key="17">
    <source>
        <dbReference type="EMBL" id="KAK6631675.1"/>
    </source>
</evidence>
<evidence type="ECO:0000256" key="13">
    <source>
        <dbReference type="ARBA" id="ARBA00030146"/>
    </source>
</evidence>
<dbReference type="InterPro" id="IPR036420">
    <property type="entry name" value="BRCT_dom_sf"/>
</dbReference>
<dbReference type="InterPro" id="IPR001357">
    <property type="entry name" value="BRCT_dom"/>
</dbReference>
<dbReference type="SUPFAM" id="SSF49879">
    <property type="entry name" value="SMAD/FHA domain"/>
    <property type="match status" value="1"/>
</dbReference>
<feature type="compositionally biased region" description="Polar residues" evidence="14">
    <location>
        <begin position="766"/>
        <end position="785"/>
    </location>
</feature>
<gene>
    <name evidence="17" type="ORF">RUM43_013739</name>
</gene>
<evidence type="ECO:0000256" key="9">
    <source>
        <dbReference type="ARBA" id="ARBA00022990"/>
    </source>
</evidence>
<evidence type="ECO:0000259" key="16">
    <source>
        <dbReference type="PROSITE" id="PS50172"/>
    </source>
</evidence>
<organism evidence="17 18">
    <name type="scientific">Polyplax serrata</name>
    <name type="common">Common mouse louse</name>
    <dbReference type="NCBI Taxonomy" id="468196"/>
    <lineage>
        <taxon>Eukaryota</taxon>
        <taxon>Metazoa</taxon>
        <taxon>Ecdysozoa</taxon>
        <taxon>Arthropoda</taxon>
        <taxon>Hexapoda</taxon>
        <taxon>Insecta</taxon>
        <taxon>Pterygota</taxon>
        <taxon>Neoptera</taxon>
        <taxon>Paraneoptera</taxon>
        <taxon>Psocodea</taxon>
        <taxon>Troctomorpha</taxon>
        <taxon>Phthiraptera</taxon>
        <taxon>Anoplura</taxon>
        <taxon>Polyplacidae</taxon>
        <taxon>Polyplax</taxon>
    </lineage>
</organism>
<name>A0AAN8S3N3_POLSC</name>
<evidence type="ECO:0000256" key="6">
    <source>
        <dbReference type="ARBA" id="ARBA00022737"/>
    </source>
</evidence>
<evidence type="ECO:0000256" key="4">
    <source>
        <dbReference type="ARBA" id="ARBA00022454"/>
    </source>
</evidence>
<evidence type="ECO:0000256" key="7">
    <source>
        <dbReference type="ARBA" id="ARBA00022763"/>
    </source>
</evidence>
<feature type="region of interest" description="Disordered" evidence="14">
    <location>
        <begin position="766"/>
        <end position="786"/>
    </location>
</feature>
<evidence type="ECO:0000313" key="18">
    <source>
        <dbReference type="Proteomes" id="UP001372834"/>
    </source>
</evidence>
<dbReference type="GO" id="GO:0005694">
    <property type="term" value="C:chromosome"/>
    <property type="evidence" value="ECO:0007669"/>
    <property type="project" value="UniProtKB-SubCell"/>
</dbReference>
<comment type="subcellular location">
    <subcellularLocation>
        <location evidence="2">Chromosome</location>
    </subcellularLocation>
    <subcellularLocation>
        <location evidence="1">Nucleus</location>
    </subcellularLocation>
</comment>
<evidence type="ECO:0000256" key="12">
    <source>
        <dbReference type="ARBA" id="ARBA00023858"/>
    </source>
</evidence>
<evidence type="ECO:0000256" key="10">
    <source>
        <dbReference type="ARBA" id="ARBA00023242"/>
    </source>
</evidence>
<dbReference type="InterPro" id="IPR000253">
    <property type="entry name" value="FHA_dom"/>
</dbReference>
<dbReference type="Pfam" id="PF00498">
    <property type="entry name" value="FHA"/>
    <property type="match status" value="1"/>
</dbReference>
<accession>A0AAN8S3N3</accession>
<evidence type="ECO:0000256" key="3">
    <source>
        <dbReference type="ARBA" id="ARBA00015014"/>
    </source>
</evidence>
<dbReference type="SMART" id="SM00240">
    <property type="entry name" value="FHA"/>
    <property type="match status" value="1"/>
</dbReference>
<evidence type="ECO:0000259" key="15">
    <source>
        <dbReference type="PROSITE" id="PS50006"/>
    </source>
</evidence>